<feature type="region of interest" description="Disordered" evidence="4">
    <location>
        <begin position="66"/>
        <end position="90"/>
    </location>
</feature>
<dbReference type="GO" id="GO:0000981">
    <property type="term" value="F:DNA-binding transcription factor activity, RNA polymerase II-specific"/>
    <property type="evidence" value="ECO:0007669"/>
    <property type="project" value="TreeGrafter"/>
</dbReference>
<reference evidence="6" key="1">
    <citation type="submission" date="2020-06" db="EMBL/GenBank/DDBJ databases">
        <authorList>
            <consortium name="Plant Systems Biology data submission"/>
        </authorList>
    </citation>
    <scope>NUCLEOTIDE SEQUENCE</scope>
    <source>
        <strain evidence="6">D6</strain>
    </source>
</reference>
<feature type="compositionally biased region" description="Low complexity" evidence="4">
    <location>
        <begin position="121"/>
        <end position="132"/>
    </location>
</feature>
<dbReference type="AlphaFoldDB" id="A0A9N8H4T6"/>
<dbReference type="Proteomes" id="UP001153069">
    <property type="component" value="Unassembled WGS sequence"/>
</dbReference>
<evidence type="ECO:0000313" key="7">
    <source>
        <dbReference type="Proteomes" id="UP001153069"/>
    </source>
</evidence>
<feature type="compositionally biased region" description="Basic residues" evidence="4">
    <location>
        <begin position="171"/>
        <end position="184"/>
    </location>
</feature>
<feature type="region of interest" description="Disordered" evidence="4">
    <location>
        <begin position="110"/>
        <end position="185"/>
    </location>
</feature>
<dbReference type="SUPFAM" id="SSF57959">
    <property type="entry name" value="Leucine zipper domain"/>
    <property type="match status" value="1"/>
</dbReference>
<dbReference type="PANTHER" id="PTHR23351">
    <property type="entry name" value="FOS TRANSCRIPTION FACTOR-RELATED"/>
    <property type="match status" value="1"/>
</dbReference>
<dbReference type="PANTHER" id="PTHR23351:SF24">
    <property type="entry name" value="ACTIVATING TRANSCRIPTION FACTOR 3-RELATED"/>
    <property type="match status" value="1"/>
</dbReference>
<dbReference type="CDD" id="cd14809">
    <property type="entry name" value="bZIP_AUREO-like"/>
    <property type="match status" value="1"/>
</dbReference>
<dbReference type="GO" id="GO:0000978">
    <property type="term" value="F:RNA polymerase II cis-regulatory region sequence-specific DNA binding"/>
    <property type="evidence" value="ECO:0007669"/>
    <property type="project" value="TreeGrafter"/>
</dbReference>
<dbReference type="InterPro" id="IPR000837">
    <property type="entry name" value="AP-1"/>
</dbReference>
<dbReference type="SMART" id="SM00338">
    <property type="entry name" value="BRLZ"/>
    <property type="match status" value="1"/>
</dbReference>
<gene>
    <name evidence="6" type="ORF">SEMRO_71_G039310.1</name>
</gene>
<evidence type="ECO:0000256" key="1">
    <source>
        <dbReference type="ARBA" id="ARBA00023015"/>
    </source>
</evidence>
<dbReference type="OrthoDB" id="48941at2759"/>
<feature type="domain" description="BZIP" evidence="5">
    <location>
        <begin position="163"/>
        <end position="205"/>
    </location>
</feature>
<evidence type="ECO:0000256" key="2">
    <source>
        <dbReference type="ARBA" id="ARBA00023125"/>
    </source>
</evidence>
<keyword evidence="1" id="KW-0805">Transcription regulation</keyword>
<feature type="compositionally biased region" description="Basic and acidic residues" evidence="4">
    <location>
        <begin position="161"/>
        <end position="170"/>
    </location>
</feature>
<dbReference type="Pfam" id="PF07716">
    <property type="entry name" value="bZIP_2"/>
    <property type="match status" value="1"/>
</dbReference>
<organism evidence="6 7">
    <name type="scientific">Seminavis robusta</name>
    <dbReference type="NCBI Taxonomy" id="568900"/>
    <lineage>
        <taxon>Eukaryota</taxon>
        <taxon>Sar</taxon>
        <taxon>Stramenopiles</taxon>
        <taxon>Ochrophyta</taxon>
        <taxon>Bacillariophyta</taxon>
        <taxon>Bacillariophyceae</taxon>
        <taxon>Bacillariophycidae</taxon>
        <taxon>Naviculales</taxon>
        <taxon>Naviculaceae</taxon>
        <taxon>Seminavis</taxon>
    </lineage>
</organism>
<feature type="compositionally biased region" description="Low complexity" evidence="4">
    <location>
        <begin position="150"/>
        <end position="160"/>
    </location>
</feature>
<name>A0A9N8H4T6_9STRA</name>
<comment type="caution">
    <text evidence="6">The sequence shown here is derived from an EMBL/GenBank/DDBJ whole genome shotgun (WGS) entry which is preliminary data.</text>
</comment>
<sequence length="257" mass="28335">MMNVATSSISYDPMFCLEEHLEYFNASVAQKLKHSTTDFDEIFGSGLLVPCPVPQSPTQEQVLLPRPVSPPSSPSVPTMTTASTPPPALKPVVSSEVVRCPNPILLAKPTTTKGVKREHAVVSPTTVTSTFSGDSVSPPPAKKSRKRTVSSETETTSRSVDTNDKEDVRRERNRQHAKRSRQRKREFVNSLEGAVQELKAENERMLTLLGLSANHDLVQRQEQNRADAGNESFIAALQQNRVLSDDALVSLRELFQS</sequence>
<keyword evidence="3" id="KW-0804">Transcription</keyword>
<dbReference type="Gene3D" id="1.20.5.170">
    <property type="match status" value="1"/>
</dbReference>
<dbReference type="InterPro" id="IPR004827">
    <property type="entry name" value="bZIP"/>
</dbReference>
<evidence type="ECO:0000259" key="5">
    <source>
        <dbReference type="PROSITE" id="PS50217"/>
    </source>
</evidence>
<protein>
    <recommendedName>
        <fullName evidence="5">BZIP domain-containing protein</fullName>
    </recommendedName>
</protein>
<dbReference type="InterPro" id="IPR046347">
    <property type="entry name" value="bZIP_sf"/>
</dbReference>
<evidence type="ECO:0000256" key="3">
    <source>
        <dbReference type="ARBA" id="ARBA00023163"/>
    </source>
</evidence>
<keyword evidence="7" id="KW-1185">Reference proteome</keyword>
<evidence type="ECO:0000256" key="4">
    <source>
        <dbReference type="SAM" id="MobiDB-lite"/>
    </source>
</evidence>
<dbReference type="GO" id="GO:0005634">
    <property type="term" value="C:nucleus"/>
    <property type="evidence" value="ECO:0007669"/>
    <property type="project" value="TreeGrafter"/>
</dbReference>
<evidence type="ECO:0000313" key="6">
    <source>
        <dbReference type="EMBL" id="CAB9499887.1"/>
    </source>
</evidence>
<accession>A0A9N8H4T6</accession>
<dbReference type="PROSITE" id="PS50217">
    <property type="entry name" value="BZIP"/>
    <property type="match status" value="1"/>
</dbReference>
<dbReference type="EMBL" id="CAICTM010000070">
    <property type="protein sequence ID" value="CAB9499887.1"/>
    <property type="molecule type" value="Genomic_DNA"/>
</dbReference>
<proteinExistence type="predicted"/>
<keyword evidence="2" id="KW-0238">DNA-binding</keyword>